<gene>
    <name evidence="2" type="ORF">DSLASN_07820</name>
</gene>
<dbReference type="PANTHER" id="PTHR33525:SF3">
    <property type="entry name" value="RIBONUCLEASE Y"/>
    <property type="match status" value="1"/>
</dbReference>
<evidence type="ECO:0000313" key="3">
    <source>
        <dbReference type="Proteomes" id="UP001320148"/>
    </source>
</evidence>
<reference evidence="2 3" key="1">
    <citation type="submission" date="2021-02" db="EMBL/GenBank/DDBJ databases">
        <title>Complete genome of Desulfoluna sp. strain ASN36.</title>
        <authorList>
            <person name="Takahashi A."/>
            <person name="Kojima H."/>
            <person name="Fukui M."/>
        </authorList>
    </citation>
    <scope>NUCLEOTIDE SEQUENCE [LARGE SCALE GENOMIC DNA]</scope>
    <source>
        <strain evidence="2 3">ASN36</strain>
    </source>
</reference>
<dbReference type="Pfam" id="PF08668">
    <property type="entry name" value="HDOD"/>
    <property type="match status" value="1"/>
</dbReference>
<evidence type="ECO:0000313" key="2">
    <source>
        <dbReference type="EMBL" id="BCS95150.1"/>
    </source>
</evidence>
<dbReference type="InterPro" id="IPR013976">
    <property type="entry name" value="HDOD"/>
</dbReference>
<feature type="domain" description="HDOD" evidence="1">
    <location>
        <begin position="68"/>
        <end position="263"/>
    </location>
</feature>
<dbReference type="InterPro" id="IPR003607">
    <property type="entry name" value="HD/PDEase_dom"/>
</dbReference>
<evidence type="ECO:0000259" key="1">
    <source>
        <dbReference type="PROSITE" id="PS51833"/>
    </source>
</evidence>
<dbReference type="RefSeq" id="WP_236891429.1">
    <property type="nucleotide sequence ID" value="NZ_AP024488.1"/>
</dbReference>
<dbReference type="PROSITE" id="PS51833">
    <property type="entry name" value="HDOD"/>
    <property type="match status" value="1"/>
</dbReference>
<protein>
    <recommendedName>
        <fullName evidence="1">HDOD domain-containing protein</fullName>
    </recommendedName>
</protein>
<dbReference type="SUPFAM" id="SSF109604">
    <property type="entry name" value="HD-domain/PDEase-like"/>
    <property type="match status" value="1"/>
</dbReference>
<dbReference type="SMART" id="SM00471">
    <property type="entry name" value="HDc"/>
    <property type="match status" value="1"/>
</dbReference>
<dbReference type="Proteomes" id="UP001320148">
    <property type="component" value="Chromosome"/>
</dbReference>
<name>A0ABM7PDJ2_9BACT</name>
<dbReference type="Gene3D" id="1.10.3210.10">
    <property type="entry name" value="Hypothetical protein af1432"/>
    <property type="match status" value="1"/>
</dbReference>
<proteinExistence type="predicted"/>
<dbReference type="NCBIfam" id="TIGR00277">
    <property type="entry name" value="HDIG"/>
    <property type="match status" value="1"/>
</dbReference>
<dbReference type="InterPro" id="IPR006675">
    <property type="entry name" value="HDIG_dom"/>
</dbReference>
<dbReference type="InterPro" id="IPR052340">
    <property type="entry name" value="RNase_Y/CdgJ"/>
</dbReference>
<dbReference type="EMBL" id="AP024488">
    <property type="protein sequence ID" value="BCS95150.1"/>
    <property type="molecule type" value="Genomic_DNA"/>
</dbReference>
<organism evidence="2 3">
    <name type="scientific">Desulfoluna limicola</name>
    <dbReference type="NCBI Taxonomy" id="2810562"/>
    <lineage>
        <taxon>Bacteria</taxon>
        <taxon>Pseudomonadati</taxon>
        <taxon>Thermodesulfobacteriota</taxon>
        <taxon>Desulfobacteria</taxon>
        <taxon>Desulfobacterales</taxon>
        <taxon>Desulfolunaceae</taxon>
        <taxon>Desulfoluna</taxon>
    </lineage>
</organism>
<dbReference type="PANTHER" id="PTHR33525">
    <property type="match status" value="1"/>
</dbReference>
<accession>A0ABM7PDJ2</accession>
<sequence>MNITCSQCSKNYWISDDVVYQICHKKLLCTDCGEVIPIEAWILDEDELTAFSSGDALKKDVVSNLKKLYPMPHVLLKARTLITGRDNFKSLENLLNTDPALAGRVLKIANSAYYGMSGRVSSIQMAATVLGSDTLLQIITLLGHSKMLGRDLQGYRQEAGNLWKHSLAVAICAKLIEETFHSRNGEDAFLAGLMHDAGKIILDGYLQERQPLFKRYKELTRAPITVAEAKILEFTHADIGCELCRKWNLPDPLATAIKYHHSPAESGGNRLAYILNLANHMAKDITLATEEPSALPDEALEFLSFTDIGLKDLARKAAEAFEYLEEDTY</sequence>
<keyword evidence="3" id="KW-1185">Reference proteome</keyword>